<evidence type="ECO:0000313" key="6">
    <source>
        <dbReference type="Proteomes" id="UP001470230"/>
    </source>
</evidence>
<feature type="region of interest" description="Disordered" evidence="3">
    <location>
        <begin position="2186"/>
        <end position="2223"/>
    </location>
</feature>
<dbReference type="Proteomes" id="UP001470230">
    <property type="component" value="Unassembled WGS sequence"/>
</dbReference>
<evidence type="ECO:0000259" key="4">
    <source>
        <dbReference type="Pfam" id="PF12624"/>
    </source>
</evidence>
<feature type="compositionally biased region" description="Low complexity" evidence="3">
    <location>
        <begin position="1281"/>
        <end position="1317"/>
    </location>
</feature>
<dbReference type="InterPro" id="IPR026847">
    <property type="entry name" value="VPS13"/>
</dbReference>
<proteinExistence type="inferred from homology"/>
<feature type="region of interest" description="Disordered" evidence="3">
    <location>
        <begin position="1275"/>
        <end position="1317"/>
    </location>
</feature>
<evidence type="ECO:0000256" key="1">
    <source>
        <dbReference type="ARBA" id="ARBA00006545"/>
    </source>
</evidence>
<keyword evidence="2" id="KW-0813">Transport</keyword>
<dbReference type="EMBL" id="JAPFFF010000003">
    <property type="protein sequence ID" value="KAK8894690.1"/>
    <property type="molecule type" value="Genomic_DNA"/>
</dbReference>
<dbReference type="InterPro" id="IPR026854">
    <property type="entry name" value="VPS13_N"/>
</dbReference>
<protein>
    <recommendedName>
        <fullName evidence="4">Chorein N-terminal domain-containing protein</fullName>
    </recommendedName>
</protein>
<comment type="caution">
    <text evidence="5">The sequence shown here is derived from an EMBL/GenBank/DDBJ whole genome shotgun (WGS) entry which is preliminary data.</text>
</comment>
<feature type="domain" description="Chorein N-terminal" evidence="4">
    <location>
        <begin position="1"/>
        <end position="403"/>
    </location>
</feature>
<accession>A0ABR2KU99</accession>
<reference evidence="5 6" key="1">
    <citation type="submission" date="2024-04" db="EMBL/GenBank/DDBJ databases">
        <title>Tritrichomonas musculus Genome.</title>
        <authorList>
            <person name="Alves-Ferreira E."/>
            <person name="Grigg M."/>
            <person name="Lorenzi H."/>
            <person name="Galac M."/>
        </authorList>
    </citation>
    <scope>NUCLEOTIDE SEQUENCE [LARGE SCALE GENOMIC DNA]</scope>
    <source>
        <strain evidence="5 6">EAF2021</strain>
    </source>
</reference>
<gene>
    <name evidence="5" type="ORF">M9Y10_023127</name>
</gene>
<sequence length="3101" mass="350847">MLEKVLSKCVMHYLKEYLKPLEPGQMELKIFQGSLQLYNLQLLPTALTAHHIPFLIRKGSVKHLKAIFPWKNLKNSACEVLIEDMFIVLQFASEIILKSDVQADQKSIPTKGETSQPSKDDQSKVIQGFFESIIDNLKVLIKNIHIRIEFPCDPLPIVIGLSTPEISINTVDDKDQVITTIQHPLFLRKQLLIKDFSIYFDTNKGQIQIKDDSKFQTSTQAVEDFTSLMRAIMKEDHQYLFNPTTFKSIMIHTKDKNQTITNKIETTIDKILINLDLLQCRSIIQLNTIWSQFLKRRKYVNCIRPISFNNLSETWKYAHKCAIVKIQPYVFKPYLALMILKNKNKYIELFKQAKVSKLSASLLGSPKQKLDSLEKKVGKTATIYLRELAEAIYVKEESMKDSSDMTAFDLSELKSIFESTELVFSMRQFSAAVRINSFNLELLYIKGSPLVSVNCQNLDGKLISLPDGVNMNFSLKDTSITSYINDVSRNIFKTANPSNFTDSNFIHLNCIIPTTGDVSSIDCSIAPIKVTLDTETINNILEFFTVQNKAKIDTTENKVKTVRLDIGEQLQGFKILRNYKMFIKMDQLSFNFPFKSDNSKVKYLTFEMGNITFAKNLISLLPKSSPEIPMNFDSTFNLKVKVDTFTLLTSDDIKANVNLVLINGKFGVNILAKIDLPTLQVFIAEQSYSVISFAVSNLLAIPFMHSDVISNSTQQVLMAGRSKMGCEVKLKALNIFLNDDDIANEMKITIADLAATAQYYASSFQATLILNDLHIIQFNKTFIEILDKIDIRLDKRTDQDPLLVDTEVNKPHVYMNFDTINWIMTFSSQLIDFLPKKIEPIETPDLQVKVTKESDPPKFIVADSILTQSIDSFIDQSGNLIDFAPHFRNRRTSSLHSDSSCEDLTDIVQEDVSNSTRLNLNVVNVLLEMFDEDINSFFKIESVSISDPSSSGFVLSLKKFSISRNERYILKPVDLQVPIYLPDPIRVTVEFAESELFADDINALNVYSPQIFKLMFGGSKPLIKDQIEVNAFAKKGIGYLINENHQALARATVEDVSLYIKITSTALTVDVKVPTCNGFYTGDDYAFLSMDGEYHCTYIGTMNDQDILIEVPTAEIFLRSNIVDWVVGFIPPPPDESELQPLKIKLAVEPGKINFLSTEKVKCIEKVNSSEKVENIEKVESVENDVYLNFFSIVLGNANCLAFRDGSLDLDLDVDGVGIASDLFDHPIFELAKTHFTMTKTLLKSEIPSIEINVPIEHLPRLISEVTSFIPKGILTSPQQNDTNSDSKLNSDSNTNTDSKLNSDSNTNSDSKLNSDSNSLSSLNFGIDFVLNKLSVSVYPEPKKSLRLEIPGIKFMHNPSYSITGIEISSILLYTVYHTDDPTLIVNLSKIESILTFSENTDFDLSQITFDSIAQLPQKETEKQPLTNLFFSYKMDLIQVNYNHFFAQVLTDSIFKSMANFESLPKEQAVKIDSLLNIGIHIDCAIEKIEINFVIIDPFASVTFTKIKLNYNEKCEASVKDLTVLPISKDERLTVKRSLITKKDAKDDLLSITIQNGELYAILAECDFYIDLTLLLNLAKFLFTSPLLNIKPLTVSEKEEKSFSKALPFTLILKLMKVDISVPITLENDNIHELQVHITSLINITSSSLSVNMSSLSLNFYETISKTVFPSILSDFAVHFSIEIEEDSSFSLKANILDIYTAFSAADIFLFSQFGTSITKAMNSLIFTVEETQFDIFDVRISNIEIISANMTYVLCKDNRSCSQIIPIFQVVVPPILFKVKKTSSRQISEKPPVEIDIQPYIEYFNELTGNFDLIIEPFNLQLCANLTEEQMTFGVNVLSNININLPLSAILKMKDMVDEIKESVKNQKTLKYSQLPSMWLCNKLGSFVAFTIGDTQLSLGHDCYIPLFGVNLTTTIKFSIDDLDYSIVPNSFNYPTYLSRTILVVKEPYKGGLMISFERTFQVENNLNFDLKMFSYDSLSKKYHFVCSIEPHKRQPLIFEKEITVLLLMKNAPNNLKHSPIKLSLLDKSTAIFTIMCDERKTIQCVKTVYNDTKKAVRVISISSQYLLKNLLPYTLFCKTDMNEIMPIKRGEIIDFYNIENETFSAFLSLSDQIFLKNKSTAKIDYKNTAVINVFNPEVRLREKCLIDFSFEKEISQTTITLYMPIVIYNMTMYVLDFECQHKSSNSNNNNNDNSNRNDSSIQNINDISSKSNINNNNNNYSPSMEVLPNSKRFWCPPTFTDHSSSDTCMVTVFARGNSKNRSKPFDCLSTGHDTLFLPSLDGKDLFVPIRYNTSNHNRTLILTFSPLITVSNRLDVDFVLTPIHDIPTEISGQSMVSLINGSATLCHKFGSPLKFPAKSEIMVPYIPKNGTFSISIDGYSTTPCLSLLEQQKTVFKVQNQKNCILIELQVTDIGTGIHVEFKDITFPTPIIINNQLDISVMAFQIVFLTPFEILPHSTSIFAFDEPFFYPSVTLSFGLRNVYRISLVEDTERVEMKRKYKDRPVYVQVKHNKNGNKIVIISQEEEEHQEKYRFVFESSIYGIAASLIDLQTREIALVYLSHLKTKFTFNNEYLAVSLKLKSLQIDDQNPLAPHPTIVYGYFTDTKPYLSVECLCPIDSKLFTSFDYLAINMQRIDIDADCSFISDWINLGTSLDLKTIHSIRPKKPSILPSNLNSLENGNSNDGLITLRWFEITPTYIVLRYHRKTSRPPMVGKVPGVLKFIPGINSGKILLPGIIISHLTDRLGSIATKLTGDYKTAVFKEILRMLGSAGKILRGLGIASAIASSLDISTTSDMTSEISLNSIVKNKVHSSELINASTKDDDSSDSSENLSENSSFWNLSEYDNRIDDDELSSCFSYEALSSLLKKINKNSIEASPFIQFTVPKFSMINDDSMSLLDTNTNNQIDYNKRRKLIIKKLLALQKAKNDAIEQTGLKMKTMPGFGYGRGVAGVLTKELNDPLKNVDVMAHCKRVRETRPYAGAKISHFNPAIARAQSIIFKSGGLNEKVKEICPTIHENKKCYILMTENSLYLFDEDLNAFIGSIKFNTIQDVHIDKTNTNLVLKLTNGKKVSFTIESQICLNFLCSLLRMNRQFEESLLL</sequence>
<comment type="similarity">
    <text evidence="1">Belongs to the VPS13 family.</text>
</comment>
<evidence type="ECO:0000256" key="3">
    <source>
        <dbReference type="SAM" id="MobiDB-lite"/>
    </source>
</evidence>
<dbReference type="PANTHER" id="PTHR16166:SF93">
    <property type="entry name" value="INTERMEMBRANE LIPID TRANSFER PROTEIN VPS13"/>
    <property type="match status" value="1"/>
</dbReference>
<evidence type="ECO:0000313" key="5">
    <source>
        <dbReference type="EMBL" id="KAK8894690.1"/>
    </source>
</evidence>
<evidence type="ECO:0000256" key="2">
    <source>
        <dbReference type="ARBA" id="ARBA00022448"/>
    </source>
</evidence>
<keyword evidence="6" id="KW-1185">Reference proteome</keyword>
<organism evidence="5 6">
    <name type="scientific">Tritrichomonas musculus</name>
    <dbReference type="NCBI Taxonomy" id="1915356"/>
    <lineage>
        <taxon>Eukaryota</taxon>
        <taxon>Metamonada</taxon>
        <taxon>Parabasalia</taxon>
        <taxon>Tritrichomonadida</taxon>
        <taxon>Tritrichomonadidae</taxon>
        <taxon>Tritrichomonas</taxon>
    </lineage>
</organism>
<dbReference type="Pfam" id="PF12624">
    <property type="entry name" value="VPS13_N"/>
    <property type="match status" value="1"/>
</dbReference>
<feature type="compositionally biased region" description="Low complexity" evidence="3">
    <location>
        <begin position="2186"/>
        <end position="2221"/>
    </location>
</feature>
<dbReference type="PANTHER" id="PTHR16166">
    <property type="entry name" value="VACUOLAR PROTEIN SORTING-ASSOCIATED PROTEIN VPS13"/>
    <property type="match status" value="1"/>
</dbReference>
<name>A0ABR2KU99_9EUKA</name>